<name>A0A5J6MK63_9PROT</name>
<protein>
    <recommendedName>
        <fullName evidence="3">WGR domain-containing protein</fullName>
    </recommendedName>
</protein>
<dbReference type="Proteomes" id="UP000326202">
    <property type="component" value="Chromosome"/>
</dbReference>
<proteinExistence type="predicted"/>
<dbReference type="KEGG" id="htq:FRZ44_03960"/>
<dbReference type="AlphaFoldDB" id="A0A5J6MK63"/>
<dbReference type="RefSeq" id="WP_151175602.1">
    <property type="nucleotide sequence ID" value="NZ_CP042906.1"/>
</dbReference>
<evidence type="ECO:0008006" key="3">
    <source>
        <dbReference type="Google" id="ProtNLM"/>
    </source>
</evidence>
<dbReference type="OrthoDB" id="9800974at2"/>
<evidence type="ECO:0000313" key="2">
    <source>
        <dbReference type="Proteomes" id="UP000326202"/>
    </source>
</evidence>
<sequence length="63" mass="7117">MIELMIDQWNLPDGSVRYLWSVWRSGKRIGLGEGAPTSEDAETAGRLWCQTNLAQAPDRVTRL</sequence>
<gene>
    <name evidence="1" type="ORF">FRZ44_03960</name>
</gene>
<organism evidence="1 2">
    <name type="scientific">Hypericibacter terrae</name>
    <dbReference type="NCBI Taxonomy" id="2602015"/>
    <lineage>
        <taxon>Bacteria</taxon>
        <taxon>Pseudomonadati</taxon>
        <taxon>Pseudomonadota</taxon>
        <taxon>Alphaproteobacteria</taxon>
        <taxon>Rhodospirillales</taxon>
        <taxon>Dongiaceae</taxon>
        <taxon>Hypericibacter</taxon>
    </lineage>
</organism>
<reference evidence="1 2" key="1">
    <citation type="submission" date="2019-08" db="EMBL/GenBank/DDBJ databases">
        <title>Hyperibacter terrae gen. nov., sp. nov. and Hyperibacter viscosus sp. nov., two new members in the family Rhodospirillaceae isolated from the rhizosphere of Hypericum perforatum.</title>
        <authorList>
            <person name="Noviana Z."/>
        </authorList>
    </citation>
    <scope>NUCLEOTIDE SEQUENCE [LARGE SCALE GENOMIC DNA]</scope>
    <source>
        <strain evidence="1 2">R5913</strain>
    </source>
</reference>
<keyword evidence="2" id="KW-1185">Reference proteome</keyword>
<accession>A0A5J6MK63</accession>
<evidence type="ECO:0000313" key="1">
    <source>
        <dbReference type="EMBL" id="QEX15116.1"/>
    </source>
</evidence>
<dbReference type="EMBL" id="CP042906">
    <property type="protein sequence ID" value="QEX15116.1"/>
    <property type="molecule type" value="Genomic_DNA"/>
</dbReference>